<feature type="compositionally biased region" description="Polar residues" evidence="1">
    <location>
        <begin position="1"/>
        <end position="71"/>
    </location>
</feature>
<accession>A0AA85JAZ0</accession>
<sequence length="101" mass="11136">QFESTTPETQPVTDESESTQSDGTDQQLTTTPQFESTTPETQPVTDESESTQSDGTDQQLTTTPQFESTTPGWPAKIKIMDLHSIEFNLRGRCIYASFPSG</sequence>
<keyword evidence="2" id="KW-1185">Reference proteome</keyword>
<evidence type="ECO:0000256" key="1">
    <source>
        <dbReference type="SAM" id="MobiDB-lite"/>
    </source>
</evidence>
<feature type="region of interest" description="Disordered" evidence="1">
    <location>
        <begin position="1"/>
        <end position="72"/>
    </location>
</feature>
<organism evidence="2 3">
    <name type="scientific">Trichobilharzia regenti</name>
    <name type="common">Nasal bird schistosome</name>
    <dbReference type="NCBI Taxonomy" id="157069"/>
    <lineage>
        <taxon>Eukaryota</taxon>
        <taxon>Metazoa</taxon>
        <taxon>Spiralia</taxon>
        <taxon>Lophotrochozoa</taxon>
        <taxon>Platyhelminthes</taxon>
        <taxon>Trematoda</taxon>
        <taxon>Digenea</taxon>
        <taxon>Strigeidida</taxon>
        <taxon>Schistosomatoidea</taxon>
        <taxon>Schistosomatidae</taxon>
        <taxon>Trichobilharzia</taxon>
    </lineage>
</organism>
<evidence type="ECO:0000313" key="3">
    <source>
        <dbReference type="WBParaSite" id="TREG1_138970.1"/>
    </source>
</evidence>
<protein>
    <submittedName>
        <fullName evidence="3">Uncharacterized protein</fullName>
    </submittedName>
</protein>
<proteinExistence type="predicted"/>
<reference evidence="2" key="1">
    <citation type="submission" date="2022-06" db="EMBL/GenBank/DDBJ databases">
        <authorList>
            <person name="Berger JAMES D."/>
            <person name="Berger JAMES D."/>
        </authorList>
    </citation>
    <scope>NUCLEOTIDE SEQUENCE [LARGE SCALE GENOMIC DNA]</scope>
</reference>
<dbReference type="Proteomes" id="UP000050795">
    <property type="component" value="Unassembled WGS sequence"/>
</dbReference>
<reference evidence="3" key="2">
    <citation type="submission" date="2023-11" db="UniProtKB">
        <authorList>
            <consortium name="WormBaseParasite"/>
        </authorList>
    </citation>
    <scope>IDENTIFICATION</scope>
</reference>
<name>A0AA85JAZ0_TRIRE</name>
<evidence type="ECO:0000313" key="2">
    <source>
        <dbReference type="Proteomes" id="UP000050795"/>
    </source>
</evidence>
<dbReference type="AlphaFoldDB" id="A0AA85JAZ0"/>
<dbReference type="WBParaSite" id="TREG1_138970.1">
    <property type="protein sequence ID" value="TREG1_138970.1"/>
    <property type="gene ID" value="TREG1_138970"/>
</dbReference>